<name>K2SAY1_MACPH</name>
<evidence type="ECO:0000313" key="3">
    <source>
        <dbReference type="Proteomes" id="UP000007129"/>
    </source>
</evidence>
<organism evidence="2 3">
    <name type="scientific">Macrophomina phaseolina (strain MS6)</name>
    <name type="common">Charcoal rot fungus</name>
    <dbReference type="NCBI Taxonomy" id="1126212"/>
    <lineage>
        <taxon>Eukaryota</taxon>
        <taxon>Fungi</taxon>
        <taxon>Dikarya</taxon>
        <taxon>Ascomycota</taxon>
        <taxon>Pezizomycotina</taxon>
        <taxon>Dothideomycetes</taxon>
        <taxon>Dothideomycetes incertae sedis</taxon>
        <taxon>Botryosphaeriales</taxon>
        <taxon>Botryosphaeriaceae</taxon>
        <taxon>Macrophomina</taxon>
    </lineage>
</organism>
<dbReference type="Proteomes" id="UP000007129">
    <property type="component" value="Unassembled WGS sequence"/>
</dbReference>
<dbReference type="InParanoid" id="K2SAY1"/>
<feature type="compositionally biased region" description="Basic residues" evidence="1">
    <location>
        <begin position="98"/>
        <end position="109"/>
    </location>
</feature>
<gene>
    <name evidence="2" type="ORF">MPH_08772</name>
</gene>
<protein>
    <submittedName>
        <fullName evidence="2">Uncharacterized protein</fullName>
    </submittedName>
</protein>
<proteinExistence type="predicted"/>
<feature type="region of interest" description="Disordered" evidence="1">
    <location>
        <begin position="1"/>
        <end position="27"/>
    </location>
</feature>
<comment type="caution">
    <text evidence="2">The sequence shown here is derived from an EMBL/GenBank/DDBJ whole genome shotgun (WGS) entry which is preliminary data.</text>
</comment>
<sequence>MLKRQRKSPKEKKSPSRARALLAKGERRSEGWRNLAERGRKRRWEIDRSAGRIRGPLAWYTGDTSACVCLARVDESFSLLFVPVLANCRPDLAGSTRVHTKHTLPRSRRQERSASGSAARGGYNRQVSTTRTQIRRDVMKQPTNATKLHPKERVLGVTGDINTAGETNVTTRAWMSPKLGLEVS</sequence>
<evidence type="ECO:0000256" key="1">
    <source>
        <dbReference type="SAM" id="MobiDB-lite"/>
    </source>
</evidence>
<dbReference type="HOGENOM" id="CLU_1468442_0_0_1"/>
<dbReference type="VEuPathDB" id="FungiDB:MPH_08772"/>
<feature type="region of interest" description="Disordered" evidence="1">
    <location>
        <begin position="95"/>
        <end position="129"/>
    </location>
</feature>
<reference evidence="2 3" key="1">
    <citation type="journal article" date="2012" name="BMC Genomics">
        <title>Tools to kill: Genome of one of the most destructive plant pathogenic fungi Macrophomina phaseolina.</title>
        <authorList>
            <person name="Islam M.S."/>
            <person name="Haque M.S."/>
            <person name="Islam M.M."/>
            <person name="Emdad E.M."/>
            <person name="Halim A."/>
            <person name="Hossen Q.M.M."/>
            <person name="Hossain M.Z."/>
            <person name="Ahmed B."/>
            <person name="Rahim S."/>
            <person name="Rahman M.S."/>
            <person name="Alam M.M."/>
            <person name="Hou S."/>
            <person name="Wan X."/>
            <person name="Saito J.A."/>
            <person name="Alam M."/>
        </authorList>
    </citation>
    <scope>NUCLEOTIDE SEQUENCE [LARGE SCALE GENOMIC DNA]</scope>
    <source>
        <strain evidence="2 3">MS6</strain>
    </source>
</reference>
<dbReference type="AlphaFoldDB" id="K2SAY1"/>
<feature type="compositionally biased region" description="Basic residues" evidence="1">
    <location>
        <begin position="1"/>
        <end position="10"/>
    </location>
</feature>
<evidence type="ECO:0000313" key="2">
    <source>
        <dbReference type="EMBL" id="EKG14030.1"/>
    </source>
</evidence>
<dbReference type="EMBL" id="AHHD01000375">
    <property type="protein sequence ID" value="EKG14030.1"/>
    <property type="molecule type" value="Genomic_DNA"/>
</dbReference>
<accession>K2SAY1</accession>